<accession>A0A1C6UAV3</accession>
<sequence length="97" mass="9630">MKGRSRGLLIGGLVVAMVATLGGMEALPGRDSGRADQAAGGDKDESGGLLSRLGDAARGLADGGEGRARPEVVGAGLFQAEKPLAGKRGRRRSGSGS</sequence>
<keyword evidence="3" id="KW-1185">Reference proteome</keyword>
<name>A0A1C6UAV3_9ACTN</name>
<feature type="compositionally biased region" description="Basic residues" evidence="1">
    <location>
        <begin position="85"/>
        <end position="97"/>
    </location>
</feature>
<evidence type="ECO:0000313" key="3">
    <source>
        <dbReference type="Proteomes" id="UP000199696"/>
    </source>
</evidence>
<reference evidence="3" key="1">
    <citation type="submission" date="2016-06" db="EMBL/GenBank/DDBJ databases">
        <authorList>
            <person name="Varghese N."/>
            <person name="Submissions Spin"/>
        </authorList>
    </citation>
    <scope>NUCLEOTIDE SEQUENCE [LARGE SCALE GENOMIC DNA]</scope>
    <source>
        <strain evidence="3">DSM 44814</strain>
    </source>
</reference>
<evidence type="ECO:0000313" key="2">
    <source>
        <dbReference type="EMBL" id="SCL51147.1"/>
    </source>
</evidence>
<evidence type="ECO:0000256" key="1">
    <source>
        <dbReference type="SAM" id="MobiDB-lite"/>
    </source>
</evidence>
<protein>
    <submittedName>
        <fullName evidence="2">Uncharacterized protein</fullName>
    </submittedName>
</protein>
<organism evidence="2 3">
    <name type="scientific">Micromonospora eburnea</name>
    <dbReference type="NCBI Taxonomy" id="227316"/>
    <lineage>
        <taxon>Bacteria</taxon>
        <taxon>Bacillati</taxon>
        <taxon>Actinomycetota</taxon>
        <taxon>Actinomycetes</taxon>
        <taxon>Micromonosporales</taxon>
        <taxon>Micromonosporaceae</taxon>
        <taxon>Micromonospora</taxon>
    </lineage>
</organism>
<feature type="region of interest" description="Disordered" evidence="1">
    <location>
        <begin position="25"/>
        <end position="97"/>
    </location>
</feature>
<gene>
    <name evidence="2" type="ORF">GA0070604_2294</name>
</gene>
<dbReference type="RefSeq" id="WP_091117936.1">
    <property type="nucleotide sequence ID" value="NZ_FMHY01000002.1"/>
</dbReference>
<dbReference type="AlphaFoldDB" id="A0A1C6UAV3"/>
<dbReference type="EMBL" id="FMHY01000002">
    <property type="protein sequence ID" value="SCL51147.1"/>
    <property type="molecule type" value="Genomic_DNA"/>
</dbReference>
<proteinExistence type="predicted"/>
<dbReference type="STRING" id="227316.GA0070604_2294"/>
<dbReference type="Proteomes" id="UP000199696">
    <property type="component" value="Unassembled WGS sequence"/>
</dbReference>